<dbReference type="Pfam" id="PF05532">
    <property type="entry name" value="CsbD"/>
    <property type="match status" value="1"/>
</dbReference>
<dbReference type="Gene3D" id="1.10.1470.10">
    <property type="entry name" value="YjbJ"/>
    <property type="match status" value="1"/>
</dbReference>
<reference evidence="4 5" key="1">
    <citation type="journal article" date="2012" name="J. Bacteriol.">
        <title>Draft Genome Sequence of Oceaniovalibus guishaninsula JLT2003T.</title>
        <authorList>
            <person name="Tang K."/>
            <person name="Liu K."/>
            <person name="Jiao N."/>
        </authorList>
    </citation>
    <scope>NUCLEOTIDE SEQUENCE [LARGE SCALE GENOMIC DNA]</scope>
    <source>
        <strain evidence="4 5">JLT2003</strain>
    </source>
</reference>
<evidence type="ECO:0000256" key="2">
    <source>
        <dbReference type="SAM" id="MobiDB-lite"/>
    </source>
</evidence>
<dbReference type="AlphaFoldDB" id="K2GNY6"/>
<dbReference type="eggNOG" id="COG3237">
    <property type="taxonomic scope" value="Bacteria"/>
</dbReference>
<sequence>MDEDRVKGSGKDMAGKAQEKLGEVTGNKETEAKGEAKQAEGKTQKAWGETKDAVRGKD</sequence>
<dbReference type="InterPro" id="IPR008462">
    <property type="entry name" value="CsbD"/>
</dbReference>
<gene>
    <name evidence="4" type="ORF">OCGS_1239</name>
</gene>
<organism evidence="4 5">
    <name type="scientific">Oceaniovalibus guishaninsula JLT2003</name>
    <dbReference type="NCBI Taxonomy" id="1231392"/>
    <lineage>
        <taxon>Bacteria</taxon>
        <taxon>Pseudomonadati</taxon>
        <taxon>Pseudomonadota</taxon>
        <taxon>Alphaproteobacteria</taxon>
        <taxon>Rhodobacterales</taxon>
        <taxon>Roseobacteraceae</taxon>
        <taxon>Oceaniovalibus</taxon>
    </lineage>
</organism>
<keyword evidence="5" id="KW-1185">Reference proteome</keyword>
<comment type="similarity">
    <text evidence="1">Belongs to the UPF0337 (CsbD) family.</text>
</comment>
<evidence type="ECO:0000259" key="3">
    <source>
        <dbReference type="Pfam" id="PF05532"/>
    </source>
</evidence>
<evidence type="ECO:0000313" key="5">
    <source>
        <dbReference type="Proteomes" id="UP000006765"/>
    </source>
</evidence>
<evidence type="ECO:0000313" key="4">
    <source>
        <dbReference type="EMBL" id="EKE44401.1"/>
    </source>
</evidence>
<dbReference type="STRING" id="1231392.OCGS_1239"/>
<feature type="domain" description="CsbD-like" evidence="3">
    <location>
        <begin position="4"/>
        <end position="55"/>
    </location>
</feature>
<dbReference type="EMBL" id="AMGO01000021">
    <property type="protein sequence ID" value="EKE44401.1"/>
    <property type="molecule type" value="Genomic_DNA"/>
</dbReference>
<protein>
    <submittedName>
        <fullName evidence="4">CsbD-like protein</fullName>
    </submittedName>
</protein>
<dbReference type="InterPro" id="IPR036629">
    <property type="entry name" value="YjbJ_sf"/>
</dbReference>
<comment type="caution">
    <text evidence="4">The sequence shown here is derived from an EMBL/GenBank/DDBJ whole genome shotgun (WGS) entry which is preliminary data.</text>
</comment>
<name>K2GNY6_9RHOB</name>
<feature type="region of interest" description="Disordered" evidence="2">
    <location>
        <begin position="1"/>
        <end position="58"/>
    </location>
</feature>
<evidence type="ECO:0000256" key="1">
    <source>
        <dbReference type="ARBA" id="ARBA00009129"/>
    </source>
</evidence>
<dbReference type="RefSeq" id="WP_007426391.1">
    <property type="nucleotide sequence ID" value="NZ_AMGO01000021.1"/>
</dbReference>
<dbReference type="SUPFAM" id="SSF69047">
    <property type="entry name" value="Hypothetical protein YjbJ"/>
    <property type="match status" value="1"/>
</dbReference>
<proteinExistence type="inferred from homology"/>
<accession>K2GNY6</accession>
<dbReference type="OrthoDB" id="9796058at2"/>
<dbReference type="Proteomes" id="UP000006765">
    <property type="component" value="Unassembled WGS sequence"/>
</dbReference>